<organism evidence="13 14">
    <name type="scientific">Nitrolancea hollandica Lb</name>
    <dbReference type="NCBI Taxonomy" id="1129897"/>
    <lineage>
        <taxon>Bacteria</taxon>
        <taxon>Pseudomonadati</taxon>
        <taxon>Thermomicrobiota</taxon>
        <taxon>Thermomicrobia</taxon>
        <taxon>Sphaerobacterales</taxon>
        <taxon>Sphaerobacterineae</taxon>
        <taxon>Sphaerobacteraceae</taxon>
        <taxon>Nitrolancea</taxon>
    </lineage>
</organism>
<feature type="binding site" evidence="9 10">
    <location>
        <position position="191"/>
    </location>
    <ligand>
        <name>Mg(2+)</name>
        <dbReference type="ChEBI" id="CHEBI:18420"/>
        <label>2</label>
    </ligand>
</feature>
<feature type="binding site" evidence="9 10">
    <location>
        <position position="252"/>
    </location>
    <ligand>
        <name>substrate</name>
    </ligand>
</feature>
<comment type="similarity">
    <text evidence="3 9 10">Belongs to the ketol-acid reductoisomerase family.</text>
</comment>
<dbReference type="InterPro" id="IPR000506">
    <property type="entry name" value="KARI_C"/>
</dbReference>
<evidence type="ECO:0000259" key="12">
    <source>
        <dbReference type="PROSITE" id="PS51851"/>
    </source>
</evidence>
<comment type="catalytic activity">
    <reaction evidence="9">
        <text>(2R)-2,3-dihydroxy-3-methylbutanoate + NADP(+) = (2S)-2-acetolactate + NADPH + H(+)</text>
        <dbReference type="Rhea" id="RHEA:22068"/>
        <dbReference type="ChEBI" id="CHEBI:15378"/>
        <dbReference type="ChEBI" id="CHEBI:49072"/>
        <dbReference type="ChEBI" id="CHEBI:57783"/>
        <dbReference type="ChEBI" id="CHEBI:58349"/>
        <dbReference type="ChEBI" id="CHEBI:58476"/>
        <dbReference type="EC" id="1.1.1.86"/>
    </reaction>
</comment>
<dbReference type="GO" id="GO:0016853">
    <property type="term" value="F:isomerase activity"/>
    <property type="evidence" value="ECO:0007669"/>
    <property type="project" value="UniProtKB-KW"/>
</dbReference>
<dbReference type="Pfam" id="PF07991">
    <property type="entry name" value="KARI_N"/>
    <property type="match status" value="1"/>
</dbReference>
<keyword evidence="7 9" id="KW-0560">Oxidoreductase</keyword>
<feature type="binding site" evidence="9 10">
    <location>
        <position position="191"/>
    </location>
    <ligand>
        <name>Mg(2+)</name>
        <dbReference type="ChEBI" id="CHEBI:18420"/>
        <label>1</label>
    </ligand>
</feature>
<keyword evidence="4 9" id="KW-0028">Amino-acid biosynthesis</keyword>
<keyword evidence="5 9" id="KW-0479">Metal-binding</keyword>
<proteinExistence type="inferred from homology"/>
<dbReference type="Gene3D" id="3.40.50.720">
    <property type="entry name" value="NAD(P)-binding Rossmann-like Domain"/>
    <property type="match status" value="1"/>
</dbReference>
<dbReference type="NCBIfam" id="TIGR00465">
    <property type="entry name" value="ilvC"/>
    <property type="match status" value="1"/>
</dbReference>
<evidence type="ECO:0000256" key="8">
    <source>
        <dbReference type="ARBA" id="ARBA00023304"/>
    </source>
</evidence>
<dbReference type="AlphaFoldDB" id="I4ED80"/>
<dbReference type="RefSeq" id="WP_008474868.1">
    <property type="nucleotide sequence ID" value="NZ_CAGS01000046.1"/>
</dbReference>
<comment type="caution">
    <text evidence="9">Lacks conserved residue(s) required for the propagation of feature annotation.</text>
</comment>
<dbReference type="UniPathway" id="UPA00049">
    <property type="reaction ID" value="UER00060"/>
</dbReference>
<dbReference type="InterPro" id="IPR014359">
    <property type="entry name" value="KARI_prok"/>
</dbReference>
<feature type="binding site" evidence="9 10">
    <location>
        <position position="231"/>
    </location>
    <ligand>
        <name>Mg(2+)</name>
        <dbReference type="ChEBI" id="CHEBI:18420"/>
        <label>2</label>
    </ligand>
</feature>
<comment type="function">
    <text evidence="9">Involved in the biosynthesis of branched-chain amino acids (BCAA). Catalyzes an alkyl-migration followed by a ketol-acid reduction of (S)-2-acetolactate (S2AL) to yield (R)-2,3-dihydroxy-isovalerate. In the isomerase reaction, S2AL is rearranged via a Mg-dependent methyl migration to produce 3-hydroxy-3-methyl-2-ketobutyrate (HMKB). In the reductase reaction, this 2-ketoacid undergoes a metal-dependent reduction by NADPH to yield (R)-2,3-dihydroxy-isovalerate.</text>
</comment>
<keyword evidence="8 9" id="KW-0100">Branched-chain amino acid biosynthesis</keyword>
<evidence type="ECO:0000256" key="5">
    <source>
        <dbReference type="ARBA" id="ARBA00022723"/>
    </source>
</evidence>
<evidence type="ECO:0000256" key="9">
    <source>
        <dbReference type="HAMAP-Rule" id="MF_00435"/>
    </source>
</evidence>
<evidence type="ECO:0000256" key="1">
    <source>
        <dbReference type="ARBA" id="ARBA00004864"/>
    </source>
</evidence>
<dbReference type="PANTHER" id="PTHR21371">
    <property type="entry name" value="KETOL-ACID REDUCTOISOMERASE, MITOCHONDRIAL"/>
    <property type="match status" value="1"/>
</dbReference>
<accession>I4ED80</accession>
<evidence type="ECO:0000256" key="7">
    <source>
        <dbReference type="ARBA" id="ARBA00023002"/>
    </source>
</evidence>
<evidence type="ECO:0000256" key="6">
    <source>
        <dbReference type="ARBA" id="ARBA00022842"/>
    </source>
</evidence>
<feature type="binding site" evidence="9">
    <location>
        <begin position="25"/>
        <end position="28"/>
    </location>
    <ligand>
        <name>NADP(+)</name>
        <dbReference type="ChEBI" id="CHEBI:58349"/>
    </ligand>
</feature>
<comment type="cofactor">
    <cofactor evidence="9">
        <name>Mg(2+)</name>
        <dbReference type="ChEBI" id="CHEBI:18420"/>
    </cofactor>
    <text evidence="9">Binds 2 magnesium ions per subunit.</text>
</comment>
<keyword evidence="14" id="KW-1185">Reference proteome</keyword>
<evidence type="ECO:0000256" key="3">
    <source>
        <dbReference type="ARBA" id="ARBA00010318"/>
    </source>
</evidence>
<evidence type="ECO:0000313" key="14">
    <source>
        <dbReference type="Proteomes" id="UP000004221"/>
    </source>
</evidence>
<dbReference type="GO" id="GO:0050661">
    <property type="term" value="F:NADP binding"/>
    <property type="evidence" value="ECO:0007669"/>
    <property type="project" value="InterPro"/>
</dbReference>
<comment type="caution">
    <text evidence="13">The sequence shown here is derived from an EMBL/GenBank/DDBJ whole genome shotgun (WGS) entry which is preliminary data.</text>
</comment>
<comment type="catalytic activity">
    <reaction evidence="9">
        <text>(2R,3R)-2,3-dihydroxy-3-methylpentanoate + NADP(+) = (S)-2-ethyl-2-hydroxy-3-oxobutanoate + NADPH + H(+)</text>
        <dbReference type="Rhea" id="RHEA:13493"/>
        <dbReference type="ChEBI" id="CHEBI:15378"/>
        <dbReference type="ChEBI" id="CHEBI:49256"/>
        <dbReference type="ChEBI" id="CHEBI:49258"/>
        <dbReference type="ChEBI" id="CHEBI:57783"/>
        <dbReference type="ChEBI" id="CHEBI:58349"/>
        <dbReference type="EC" id="1.1.1.86"/>
    </reaction>
</comment>
<comment type="pathway">
    <text evidence="2 9">Amino-acid biosynthesis; L-isoleucine biosynthesis; L-isoleucine from 2-oxobutanoate: step 2/4.</text>
</comment>
<dbReference type="GO" id="GO:0005829">
    <property type="term" value="C:cytosol"/>
    <property type="evidence" value="ECO:0007669"/>
    <property type="project" value="TreeGrafter"/>
</dbReference>
<feature type="binding site" evidence="9">
    <location>
        <position position="51"/>
    </location>
    <ligand>
        <name>NADP(+)</name>
        <dbReference type="ChEBI" id="CHEBI:58349"/>
    </ligand>
</feature>
<feature type="domain" description="KARI C-terminal knotted" evidence="12">
    <location>
        <begin position="183"/>
        <end position="328"/>
    </location>
</feature>
<reference evidence="13 14" key="1">
    <citation type="journal article" date="2012" name="ISME J.">
        <title>Nitrification expanded: discovery, physiology and genomics of a nitrite-oxidizing bacterium from the phylum Chloroflexi.</title>
        <authorList>
            <person name="Sorokin D.Y."/>
            <person name="Lucker S."/>
            <person name="Vejmelkova D."/>
            <person name="Kostrikina N.A."/>
            <person name="Kleerebezem R."/>
            <person name="Rijpstra W.I."/>
            <person name="Damste J.S."/>
            <person name="Le Paslier D."/>
            <person name="Muyzer G."/>
            <person name="Wagner M."/>
            <person name="van Loosdrecht M.C."/>
            <person name="Daims H."/>
        </authorList>
    </citation>
    <scope>NUCLEOTIDE SEQUENCE [LARGE SCALE GENOMIC DNA]</scope>
    <source>
        <strain evidence="14">none</strain>
    </source>
</reference>
<comment type="pathway">
    <text evidence="1 9">Amino-acid biosynthesis; L-valine biosynthesis; L-valine from pyruvate: step 2/4.</text>
</comment>
<dbReference type="NCBIfam" id="NF009940">
    <property type="entry name" value="PRK13403.1"/>
    <property type="match status" value="1"/>
</dbReference>
<dbReference type="Gene3D" id="6.10.240.10">
    <property type="match status" value="1"/>
</dbReference>
<feature type="domain" description="KARI N-terminal Rossmann" evidence="11">
    <location>
        <begin position="2"/>
        <end position="182"/>
    </location>
</feature>
<dbReference type="InterPro" id="IPR013023">
    <property type="entry name" value="KARI"/>
</dbReference>
<name>I4ED80_9BACT</name>
<dbReference type="GO" id="GO:0009097">
    <property type="term" value="P:isoleucine biosynthetic process"/>
    <property type="evidence" value="ECO:0007669"/>
    <property type="project" value="UniProtKB-UniRule"/>
</dbReference>
<evidence type="ECO:0000256" key="10">
    <source>
        <dbReference type="PROSITE-ProRule" id="PRU01198"/>
    </source>
</evidence>
<feature type="binding site" evidence="9 10">
    <location>
        <position position="227"/>
    </location>
    <ligand>
        <name>Mg(2+)</name>
        <dbReference type="ChEBI" id="CHEBI:18420"/>
        <label>2</label>
    </ligand>
</feature>
<gene>
    <name evidence="9 13" type="primary">ilvC</name>
    <name evidence="13" type="ORF">NITHO_140024</name>
</gene>
<dbReference type="NCBIfam" id="NF004017">
    <property type="entry name" value="PRK05479.1"/>
    <property type="match status" value="1"/>
</dbReference>
<dbReference type="InterPro" id="IPR008927">
    <property type="entry name" value="6-PGluconate_DH-like_C_sf"/>
</dbReference>
<feature type="binding site" evidence="9">
    <location>
        <position position="134"/>
    </location>
    <ligand>
        <name>NADP(+)</name>
        <dbReference type="ChEBI" id="CHEBI:58349"/>
    </ligand>
</feature>
<evidence type="ECO:0000256" key="2">
    <source>
        <dbReference type="ARBA" id="ARBA00004885"/>
    </source>
</evidence>
<dbReference type="SUPFAM" id="SSF48179">
    <property type="entry name" value="6-phosphogluconate dehydrogenase C-terminal domain-like"/>
    <property type="match status" value="1"/>
</dbReference>
<dbReference type="EMBL" id="CAGS01000046">
    <property type="protein sequence ID" value="CCF82642.1"/>
    <property type="molecule type" value="Genomic_DNA"/>
</dbReference>
<dbReference type="Pfam" id="PF01450">
    <property type="entry name" value="KARI_C"/>
    <property type="match status" value="1"/>
</dbReference>
<dbReference type="InterPro" id="IPR013116">
    <property type="entry name" value="KARI_N"/>
</dbReference>
<dbReference type="UniPathway" id="UPA00047">
    <property type="reaction ID" value="UER00056"/>
</dbReference>
<feature type="binding site" evidence="9">
    <location>
        <position position="53"/>
    </location>
    <ligand>
        <name>NADP(+)</name>
        <dbReference type="ChEBI" id="CHEBI:58349"/>
    </ligand>
</feature>
<keyword evidence="9" id="KW-0521">NADP</keyword>
<dbReference type="HAMAP" id="MF_00435">
    <property type="entry name" value="IlvC"/>
    <property type="match status" value="1"/>
</dbReference>
<dbReference type="Proteomes" id="UP000004221">
    <property type="component" value="Unassembled WGS sequence"/>
</dbReference>
<feature type="active site" evidence="9">
    <location>
        <position position="108"/>
    </location>
</feature>
<dbReference type="InterPro" id="IPR036291">
    <property type="entry name" value="NAD(P)-bd_dom_sf"/>
</dbReference>
<evidence type="ECO:0000259" key="11">
    <source>
        <dbReference type="PROSITE" id="PS51850"/>
    </source>
</evidence>
<dbReference type="PROSITE" id="PS51850">
    <property type="entry name" value="KARI_N"/>
    <property type="match status" value="1"/>
</dbReference>
<keyword evidence="13" id="KW-0413">Isomerase</keyword>
<evidence type="ECO:0000256" key="4">
    <source>
        <dbReference type="ARBA" id="ARBA00022605"/>
    </source>
</evidence>
<dbReference type="GO" id="GO:0004455">
    <property type="term" value="F:ketol-acid reductoisomerase activity"/>
    <property type="evidence" value="ECO:0007669"/>
    <property type="project" value="UniProtKB-UniRule"/>
</dbReference>
<dbReference type="PIRSF" id="PIRSF000116">
    <property type="entry name" value="IlvC_gammaproteo"/>
    <property type="match status" value="1"/>
</dbReference>
<dbReference type="FunFam" id="3.40.50.720:FF:000023">
    <property type="entry name" value="Ketol-acid reductoisomerase (NADP(+))"/>
    <property type="match status" value="1"/>
</dbReference>
<sequence length="336" mass="36620">MAQVFYDSDADAALLNGKKIAVLGYGSQGHAHALNLRDSGYDVVVGLYEGSKSWDRAVADGLEVASARDAAAQADIIMMLMPDHTQKRVYDESVAPELRAGKTLMFAHGFNIHFGRIVPPADVDVSMIAPKSPGHILRDMYKAGIGVPALIAVHQDASGQARDVALAYAKGLGCTRAGVLGTTFREETETDLFGEQAVLCGGVSALVVAGFETLVEAGYQPELAYFEVLNELKLIVDLMYQGGLKYMRYSVSDTAEYGDYVSGPKIIDERVRESMHQILQDIQSGKFANQWMDENEAGRPNFVQMRNAAQTHQIEDVGDQLRAMMPWLAKKEIPTG</sequence>
<protein>
    <recommendedName>
        <fullName evidence="9">Ketol-acid reductoisomerase (NADP(+))</fullName>
        <shortName evidence="9">KARI</shortName>
        <ecNumber evidence="9">1.1.1.86</ecNumber>
    </recommendedName>
    <alternativeName>
        <fullName evidence="9">Acetohydroxy-acid isomeroreductase</fullName>
        <shortName evidence="9">AHIR</shortName>
    </alternativeName>
    <alternativeName>
        <fullName evidence="9">Alpha-keto-beta-hydroxylacyl reductoisomerase</fullName>
    </alternativeName>
</protein>
<evidence type="ECO:0000313" key="13">
    <source>
        <dbReference type="EMBL" id="CCF82642.1"/>
    </source>
</evidence>
<feature type="binding site" evidence="9 10">
    <location>
        <position position="195"/>
    </location>
    <ligand>
        <name>Mg(2+)</name>
        <dbReference type="ChEBI" id="CHEBI:18420"/>
        <label>1</label>
    </ligand>
</feature>
<dbReference type="PROSITE" id="PS51851">
    <property type="entry name" value="KARI_C"/>
    <property type="match status" value="1"/>
</dbReference>
<dbReference type="GO" id="GO:0000287">
    <property type="term" value="F:magnesium ion binding"/>
    <property type="evidence" value="ECO:0007669"/>
    <property type="project" value="UniProtKB-UniRule"/>
</dbReference>
<keyword evidence="6 9" id="KW-0460">Magnesium</keyword>
<dbReference type="SUPFAM" id="SSF51735">
    <property type="entry name" value="NAD(P)-binding Rossmann-fold domains"/>
    <property type="match status" value="1"/>
</dbReference>
<dbReference type="PANTHER" id="PTHR21371:SF1">
    <property type="entry name" value="KETOL-ACID REDUCTOISOMERASE, MITOCHONDRIAL"/>
    <property type="match status" value="1"/>
</dbReference>
<dbReference type="GO" id="GO:0009099">
    <property type="term" value="P:L-valine biosynthetic process"/>
    <property type="evidence" value="ECO:0007669"/>
    <property type="project" value="UniProtKB-UniRule"/>
</dbReference>
<dbReference type="EC" id="1.1.1.86" evidence="9"/>